<proteinExistence type="predicted"/>
<dbReference type="PANTHER" id="PTHR31630">
    <property type="entry name" value="PHYTANOYL-COA DIOXYGENASE-RELATED-RELATED"/>
    <property type="match status" value="1"/>
</dbReference>
<dbReference type="Gene3D" id="2.60.120.620">
    <property type="entry name" value="q2cbj1_9rhob like domain"/>
    <property type="match status" value="1"/>
</dbReference>
<name>A0A6C0E1L9_9ZZZZ</name>
<dbReference type="Pfam" id="PF05721">
    <property type="entry name" value="PhyH"/>
    <property type="match status" value="1"/>
</dbReference>
<dbReference type="PANTHER" id="PTHR31630:SF6">
    <property type="entry name" value="PHYTANOYL-COA DIOXYGENASE-RELATED"/>
    <property type="match status" value="1"/>
</dbReference>
<dbReference type="InterPro" id="IPR008775">
    <property type="entry name" value="Phytyl_CoA_dOase-like"/>
</dbReference>
<dbReference type="EMBL" id="MN739716">
    <property type="protein sequence ID" value="QHT22638.1"/>
    <property type="molecule type" value="Genomic_DNA"/>
</dbReference>
<evidence type="ECO:0008006" key="2">
    <source>
        <dbReference type="Google" id="ProtNLM"/>
    </source>
</evidence>
<dbReference type="SUPFAM" id="SSF51197">
    <property type="entry name" value="Clavaminate synthase-like"/>
    <property type="match status" value="1"/>
</dbReference>
<reference evidence="1" key="1">
    <citation type="journal article" date="2020" name="Nature">
        <title>Giant virus diversity and host interactions through global metagenomics.</title>
        <authorList>
            <person name="Schulz F."/>
            <person name="Roux S."/>
            <person name="Paez-Espino D."/>
            <person name="Jungbluth S."/>
            <person name="Walsh D.A."/>
            <person name="Denef V.J."/>
            <person name="McMahon K.D."/>
            <person name="Konstantinidis K.T."/>
            <person name="Eloe-Fadrosh E.A."/>
            <person name="Kyrpides N.C."/>
            <person name="Woyke T."/>
        </authorList>
    </citation>
    <scope>NUCLEOTIDE SEQUENCE</scope>
    <source>
        <strain evidence="1">GVMAG-M-3300023179-111</strain>
    </source>
</reference>
<protein>
    <recommendedName>
        <fullName evidence="2">Phytanoyl-CoA dioxygenase</fullName>
    </recommendedName>
</protein>
<dbReference type="AlphaFoldDB" id="A0A6C0E1L9"/>
<organism evidence="1">
    <name type="scientific">viral metagenome</name>
    <dbReference type="NCBI Taxonomy" id="1070528"/>
    <lineage>
        <taxon>unclassified sequences</taxon>
        <taxon>metagenomes</taxon>
        <taxon>organismal metagenomes</taxon>
    </lineage>
</organism>
<accession>A0A6C0E1L9</accession>
<sequence length="337" mass="39799">MIYNNSNKLKNHTDMETYDFETYSCSSDNVIERLREYGVAVIPSILSEDECNDMIDNMWNYLEELTTGCEFEIKRTDNTTWSNIYKLLPLHSMLIQHWGIGHSELTWKIRQNPKIIDVFANIYKVKHEELLVSFDGASIHMPPEITKKGWNYNKLWYHTDQTFTINKFQCVQGWVTGFDVNEGDATLSFLEGSHKYHKDFAEMFDNKDKSNWYKFDEDELEFFKLAGCPEKKIKCPKGSLVLFDSRLVHCGTEAYRWRKKQNFRCVVYVCYQPRYLSDNKNIEKKKKAFEESRMTTHWACKIKLFSKTPRTYGQQIPVLNKIKKPVLTKLGRKLAGF</sequence>
<evidence type="ECO:0000313" key="1">
    <source>
        <dbReference type="EMBL" id="QHT22638.1"/>
    </source>
</evidence>